<dbReference type="InterPro" id="IPR009060">
    <property type="entry name" value="UBA-like_sf"/>
</dbReference>
<dbReference type="InterPro" id="IPR009719">
    <property type="entry name" value="GIP1_N"/>
</dbReference>
<evidence type="ECO:0000259" key="2">
    <source>
        <dbReference type="Pfam" id="PF06972"/>
    </source>
</evidence>
<accession>A0AAV8SSF2</accession>
<gene>
    <name evidence="3" type="ORF">K2173_015390</name>
</gene>
<feature type="region of interest" description="Disordered" evidence="1">
    <location>
        <begin position="537"/>
        <end position="565"/>
    </location>
</feature>
<feature type="compositionally biased region" description="Polar residues" evidence="1">
    <location>
        <begin position="357"/>
        <end position="366"/>
    </location>
</feature>
<feature type="compositionally biased region" description="Basic and acidic residues" evidence="1">
    <location>
        <begin position="74"/>
        <end position="85"/>
    </location>
</feature>
<feature type="region of interest" description="Disordered" evidence="1">
    <location>
        <begin position="1"/>
        <end position="22"/>
    </location>
</feature>
<keyword evidence="4" id="KW-1185">Reference proteome</keyword>
<dbReference type="InterPro" id="IPR044277">
    <property type="entry name" value="GIP1"/>
</dbReference>
<comment type="caution">
    <text evidence="3">The sequence shown here is derived from an EMBL/GenBank/DDBJ whole genome shotgun (WGS) entry which is preliminary data.</text>
</comment>
<dbReference type="PANTHER" id="PTHR46775:SF2">
    <property type="entry name" value="GBF-INTERACTING PROTEIN 1-LIKE"/>
    <property type="match status" value="1"/>
</dbReference>
<proteinExistence type="predicted"/>
<evidence type="ECO:0000313" key="3">
    <source>
        <dbReference type="EMBL" id="KAJ8754878.1"/>
    </source>
</evidence>
<dbReference type="GO" id="GO:0005634">
    <property type="term" value="C:nucleus"/>
    <property type="evidence" value="ECO:0007669"/>
    <property type="project" value="TreeGrafter"/>
</dbReference>
<dbReference type="SUPFAM" id="SSF46934">
    <property type="entry name" value="UBA-like"/>
    <property type="match status" value="1"/>
</dbReference>
<feature type="domain" description="GBF-interacting protein 1 N-terminal" evidence="2">
    <location>
        <begin position="23"/>
        <end position="83"/>
    </location>
</feature>
<protein>
    <recommendedName>
        <fullName evidence="2">GBF-interacting protein 1 N-terminal domain-containing protein</fullName>
    </recommendedName>
</protein>
<dbReference type="Pfam" id="PF06972">
    <property type="entry name" value="GIP1_N"/>
    <property type="match status" value="1"/>
</dbReference>
<organism evidence="3 4">
    <name type="scientific">Erythroxylum novogranatense</name>
    <dbReference type="NCBI Taxonomy" id="1862640"/>
    <lineage>
        <taxon>Eukaryota</taxon>
        <taxon>Viridiplantae</taxon>
        <taxon>Streptophyta</taxon>
        <taxon>Embryophyta</taxon>
        <taxon>Tracheophyta</taxon>
        <taxon>Spermatophyta</taxon>
        <taxon>Magnoliopsida</taxon>
        <taxon>eudicotyledons</taxon>
        <taxon>Gunneridae</taxon>
        <taxon>Pentapetalae</taxon>
        <taxon>rosids</taxon>
        <taxon>fabids</taxon>
        <taxon>Malpighiales</taxon>
        <taxon>Erythroxylaceae</taxon>
        <taxon>Erythroxylum</taxon>
    </lineage>
</organism>
<feature type="compositionally biased region" description="Polar residues" evidence="1">
    <location>
        <begin position="135"/>
        <end position="151"/>
    </location>
</feature>
<feature type="compositionally biased region" description="Gly residues" evidence="1">
    <location>
        <begin position="1"/>
        <end position="13"/>
    </location>
</feature>
<reference evidence="3 4" key="1">
    <citation type="submission" date="2021-09" db="EMBL/GenBank/DDBJ databases">
        <title>Genomic insights and catalytic innovation underlie evolution of tropane alkaloids biosynthesis.</title>
        <authorList>
            <person name="Wang Y.-J."/>
            <person name="Tian T."/>
            <person name="Huang J.-P."/>
            <person name="Huang S.-X."/>
        </authorList>
    </citation>
    <scope>NUCLEOTIDE SEQUENCE [LARGE SCALE GENOMIC DNA]</scope>
    <source>
        <strain evidence="3">KIB-2018</strain>
        <tissue evidence="3">Leaf</tissue>
    </source>
</reference>
<dbReference type="GO" id="GO:0051082">
    <property type="term" value="F:unfolded protein binding"/>
    <property type="evidence" value="ECO:0007669"/>
    <property type="project" value="TreeGrafter"/>
</dbReference>
<dbReference type="EMBL" id="JAIWQS010000009">
    <property type="protein sequence ID" value="KAJ8754878.1"/>
    <property type="molecule type" value="Genomic_DNA"/>
</dbReference>
<sequence>MSNRGGTGGGDGGGGREPDGVVIPESVRRTIQNIREITEKQHSDEDIYSVLQECSMDPHDTAQKLLYLDTFHEVKTKRDRKKETSVKQGRGPRGGRGEYFASYGSPGTQPWVKNAVGRRSAAPRKENGVNHIMKRSTSSSFPAEQRQSSNAAPAVKKDSTLASDGLQNLLDQSSGLGISPQLLVSGVVTDSNNGSSVLPPGSISSVQDSMIDTLLEAEHDKSTPSSNQFPISSPSTSLSGVYSYALDPILAPSMTQHPGPVGTIKREVGSQRKAVEQIPVQEIKQTSYNNEPDFLNNENPSPSCGNSIDRNKPPEKSKIADGNQLSESLQPSSLMNNDEPLGLDSSGYESHLMEESVSPSKVNTSKDAQDRANCKMLPRSAVPNGFVTFPNHFKVPEALRSGLTFGSFDGSSVGTKVDNGNCGEMNSADAIESLSGIDEDAIKPLSSNEGISSTVQDDHFDHLDSQEHVLEKVKQSDDNVVPSIDSKGDHLEQDTMLIKEDHQSPSVQIAPSYGLGIVPSMQGNHLVHFDGHEVQSQDVSGISKFPSENSTTSSSASPNPPVQNSVAAAPQPFLIRPPYPPNFLPYGHYFSPYFLQPMHHFLGHNGIPQQPATGSAYLTPAATAAAVKYPLSQFKSSTGPGNLTIGLPPLYGSYVSPPVGLNQGQAVTSGSSSGKEDLPASQLKESCIFNAGPVSEVLPWIPPAGDISSVQLNSLYHLVPQGQHLTFSPAQAGHGPITGVYPPLQTVGASSTVNPLLQQSQTFTTTVETMGLPSVAYQPQLSQTNWNASY</sequence>
<feature type="region of interest" description="Disordered" evidence="1">
    <location>
        <begin position="269"/>
        <end position="371"/>
    </location>
</feature>
<feature type="compositionally biased region" description="Polar residues" evidence="1">
    <location>
        <begin position="283"/>
        <end position="308"/>
    </location>
</feature>
<feature type="compositionally biased region" description="Polar residues" evidence="1">
    <location>
        <begin position="323"/>
        <end position="336"/>
    </location>
</feature>
<name>A0AAV8SSF2_9ROSI</name>
<dbReference type="AlphaFoldDB" id="A0AAV8SSF2"/>
<feature type="compositionally biased region" description="Basic and acidic residues" evidence="1">
    <location>
        <begin position="309"/>
        <end position="319"/>
    </location>
</feature>
<feature type="region of interest" description="Disordered" evidence="1">
    <location>
        <begin position="74"/>
        <end position="157"/>
    </location>
</feature>
<feature type="compositionally biased region" description="Low complexity" evidence="1">
    <location>
        <begin position="546"/>
        <end position="557"/>
    </location>
</feature>
<dbReference type="Proteomes" id="UP001159364">
    <property type="component" value="Linkage Group LG09"/>
</dbReference>
<evidence type="ECO:0000256" key="1">
    <source>
        <dbReference type="SAM" id="MobiDB-lite"/>
    </source>
</evidence>
<dbReference type="PANTHER" id="PTHR46775">
    <property type="entry name" value="FLOCCULATION PROTEIN (DUF1296)"/>
    <property type="match status" value="1"/>
</dbReference>
<evidence type="ECO:0000313" key="4">
    <source>
        <dbReference type="Proteomes" id="UP001159364"/>
    </source>
</evidence>